<keyword evidence="3" id="KW-1185">Reference proteome</keyword>
<dbReference type="EMBL" id="JACVVK020000088">
    <property type="protein sequence ID" value="KAK7493965.1"/>
    <property type="molecule type" value="Genomic_DNA"/>
</dbReference>
<evidence type="ECO:0000313" key="2">
    <source>
        <dbReference type="EMBL" id="KAK7493965.1"/>
    </source>
</evidence>
<evidence type="ECO:0000256" key="1">
    <source>
        <dbReference type="SAM" id="MobiDB-lite"/>
    </source>
</evidence>
<name>A0ABD0L3R0_9CAEN</name>
<dbReference type="AlphaFoldDB" id="A0ABD0L3R0"/>
<organism evidence="2 3">
    <name type="scientific">Batillaria attramentaria</name>
    <dbReference type="NCBI Taxonomy" id="370345"/>
    <lineage>
        <taxon>Eukaryota</taxon>
        <taxon>Metazoa</taxon>
        <taxon>Spiralia</taxon>
        <taxon>Lophotrochozoa</taxon>
        <taxon>Mollusca</taxon>
        <taxon>Gastropoda</taxon>
        <taxon>Caenogastropoda</taxon>
        <taxon>Sorbeoconcha</taxon>
        <taxon>Cerithioidea</taxon>
        <taxon>Batillariidae</taxon>
        <taxon>Batillaria</taxon>
    </lineage>
</organism>
<gene>
    <name evidence="2" type="ORF">BaRGS_00014847</name>
</gene>
<dbReference type="Proteomes" id="UP001519460">
    <property type="component" value="Unassembled WGS sequence"/>
</dbReference>
<feature type="region of interest" description="Disordered" evidence="1">
    <location>
        <begin position="50"/>
        <end position="71"/>
    </location>
</feature>
<comment type="caution">
    <text evidence="2">The sequence shown here is derived from an EMBL/GenBank/DDBJ whole genome shotgun (WGS) entry which is preliminary data.</text>
</comment>
<sequence length="71" mass="7487">MFPLALRGCEPTLSAIDSAGDQDAVPPLISAHTASFVVTRASLSLRHQSQVDDKMARSLPAGGGVVRDRQL</sequence>
<proteinExistence type="predicted"/>
<evidence type="ECO:0000313" key="3">
    <source>
        <dbReference type="Proteomes" id="UP001519460"/>
    </source>
</evidence>
<protein>
    <submittedName>
        <fullName evidence="2">Uncharacterized protein</fullName>
    </submittedName>
</protein>
<reference evidence="2 3" key="1">
    <citation type="journal article" date="2023" name="Sci. Data">
        <title>Genome assembly of the Korean intertidal mud-creeper Batillaria attramentaria.</title>
        <authorList>
            <person name="Patra A.K."/>
            <person name="Ho P.T."/>
            <person name="Jun S."/>
            <person name="Lee S.J."/>
            <person name="Kim Y."/>
            <person name="Won Y.J."/>
        </authorList>
    </citation>
    <scope>NUCLEOTIDE SEQUENCE [LARGE SCALE GENOMIC DNA]</scope>
    <source>
        <strain evidence="2">Wonlab-2016</strain>
    </source>
</reference>
<accession>A0ABD0L3R0</accession>